<keyword evidence="2" id="KW-0472">Membrane</keyword>
<evidence type="ECO:0000256" key="2">
    <source>
        <dbReference type="SAM" id="Phobius"/>
    </source>
</evidence>
<evidence type="ECO:0000313" key="3">
    <source>
        <dbReference type="EMBL" id="MBB6478673.1"/>
    </source>
</evidence>
<dbReference type="Proteomes" id="UP000587760">
    <property type="component" value="Unassembled WGS sequence"/>
</dbReference>
<keyword evidence="2" id="KW-1133">Transmembrane helix</keyword>
<protein>
    <recommendedName>
        <fullName evidence="5">DUF1616 domain-containing protein</fullName>
    </recommendedName>
</protein>
<keyword evidence="2" id="KW-0812">Transmembrane</keyword>
<evidence type="ECO:0000313" key="4">
    <source>
        <dbReference type="Proteomes" id="UP000587760"/>
    </source>
</evidence>
<dbReference type="EMBL" id="JACHGJ010000001">
    <property type="protein sequence ID" value="MBB6478673.1"/>
    <property type="molecule type" value="Genomic_DNA"/>
</dbReference>
<feature type="compositionally biased region" description="Basic residues" evidence="1">
    <location>
        <begin position="16"/>
        <end position="26"/>
    </location>
</feature>
<keyword evidence="4" id="KW-1185">Reference proteome</keyword>
<comment type="caution">
    <text evidence="3">The sequence shown here is derived from an EMBL/GenBank/DDBJ whole genome shotgun (WGS) entry which is preliminary data.</text>
</comment>
<evidence type="ECO:0000256" key="1">
    <source>
        <dbReference type="SAM" id="MobiDB-lite"/>
    </source>
</evidence>
<accession>A0A841R4F4</accession>
<sequence>MAENWETAGLDDSHYHSSRKERHHMGNIKEPVEKKGFFARNPSFRIVLIDLIFIVIISGVIVPFIYKREGTVTIEEYSLKLKTFQFDDQIMATLTIRNKKDSGDSNSLIEALFYMEESEAGITAQDLLPDEKEERILKAALPDDGSGYVYCRIEMRGITKVLKKKIS</sequence>
<dbReference type="RefSeq" id="WP_184742727.1">
    <property type="nucleotide sequence ID" value="NZ_JACHGJ010000001.1"/>
</dbReference>
<feature type="transmembrane region" description="Helical" evidence="2">
    <location>
        <begin position="44"/>
        <end position="66"/>
    </location>
</feature>
<reference evidence="3 4" key="1">
    <citation type="submission" date="2020-08" db="EMBL/GenBank/DDBJ databases">
        <title>Genomic Encyclopedia of Type Strains, Phase IV (KMG-IV): sequencing the most valuable type-strain genomes for metagenomic binning, comparative biology and taxonomic classification.</title>
        <authorList>
            <person name="Goeker M."/>
        </authorList>
    </citation>
    <scope>NUCLEOTIDE SEQUENCE [LARGE SCALE GENOMIC DNA]</scope>
    <source>
        <strain evidence="3 4">DSM 2461</strain>
    </source>
</reference>
<evidence type="ECO:0008006" key="5">
    <source>
        <dbReference type="Google" id="ProtNLM"/>
    </source>
</evidence>
<dbReference type="AlphaFoldDB" id="A0A841R4F4"/>
<gene>
    <name evidence="3" type="ORF">HNR50_000306</name>
</gene>
<name>A0A841R4F4_9SPIO</name>
<feature type="region of interest" description="Disordered" evidence="1">
    <location>
        <begin position="1"/>
        <end position="26"/>
    </location>
</feature>
<proteinExistence type="predicted"/>
<organism evidence="3 4">
    <name type="scientific">Spirochaeta isovalerica</name>
    <dbReference type="NCBI Taxonomy" id="150"/>
    <lineage>
        <taxon>Bacteria</taxon>
        <taxon>Pseudomonadati</taxon>
        <taxon>Spirochaetota</taxon>
        <taxon>Spirochaetia</taxon>
        <taxon>Spirochaetales</taxon>
        <taxon>Spirochaetaceae</taxon>
        <taxon>Spirochaeta</taxon>
    </lineage>
</organism>